<comment type="caution">
    <text evidence="2">The sequence shown here is derived from an EMBL/GenBank/DDBJ whole genome shotgun (WGS) entry which is preliminary data.</text>
</comment>
<feature type="compositionally biased region" description="Low complexity" evidence="1">
    <location>
        <begin position="30"/>
        <end position="50"/>
    </location>
</feature>
<evidence type="ECO:0000256" key="1">
    <source>
        <dbReference type="SAM" id="MobiDB-lite"/>
    </source>
</evidence>
<feature type="region of interest" description="Disordered" evidence="1">
    <location>
        <begin position="1"/>
        <end position="80"/>
    </location>
</feature>
<dbReference type="EMBL" id="JADGJH010001533">
    <property type="protein sequence ID" value="KAJ3112522.1"/>
    <property type="molecule type" value="Genomic_DNA"/>
</dbReference>
<dbReference type="Proteomes" id="UP001211907">
    <property type="component" value="Unassembled WGS sequence"/>
</dbReference>
<feature type="compositionally biased region" description="Basic and acidic residues" evidence="1">
    <location>
        <begin position="109"/>
        <end position="122"/>
    </location>
</feature>
<reference evidence="2" key="1">
    <citation type="submission" date="2020-05" db="EMBL/GenBank/DDBJ databases">
        <title>Phylogenomic resolution of chytrid fungi.</title>
        <authorList>
            <person name="Stajich J.E."/>
            <person name="Amses K."/>
            <person name="Simmons R."/>
            <person name="Seto K."/>
            <person name="Myers J."/>
            <person name="Bonds A."/>
            <person name="Quandt C.A."/>
            <person name="Barry K."/>
            <person name="Liu P."/>
            <person name="Grigoriev I."/>
            <person name="Longcore J.E."/>
            <person name="James T.Y."/>
        </authorList>
    </citation>
    <scope>NUCLEOTIDE SEQUENCE</scope>
    <source>
        <strain evidence="2">JEL0513</strain>
    </source>
</reference>
<feature type="compositionally biased region" description="Basic residues" evidence="1">
    <location>
        <begin position="53"/>
        <end position="63"/>
    </location>
</feature>
<dbReference type="AlphaFoldDB" id="A0AAD5SVL5"/>
<evidence type="ECO:0000313" key="3">
    <source>
        <dbReference type="Proteomes" id="UP001211907"/>
    </source>
</evidence>
<keyword evidence="3" id="KW-1185">Reference proteome</keyword>
<feature type="region of interest" description="Disordered" evidence="1">
    <location>
        <begin position="101"/>
        <end position="127"/>
    </location>
</feature>
<name>A0AAD5SVL5_9FUNG</name>
<evidence type="ECO:0000313" key="2">
    <source>
        <dbReference type="EMBL" id="KAJ3112522.1"/>
    </source>
</evidence>
<sequence>MSSVVGSDIAKTSSSEAETETTHGGINQINSNRNNASASASAAVENTSSSEKSKKKRQRRKKKNADSQTAAAAALSPPQMSRVWVEDPAWNTAHAKIIAAGWTNNDTTQRPDSHADHDHDNDNDAGVASLVDPQIKALLDDAFVFATDSVPKKKTAAAARANSAWDAPISGVQFLPSIDVDRNAALSASSGGTTSNLGYWATMVFDKSGINNARAKLEELD</sequence>
<protein>
    <submittedName>
        <fullName evidence="2">Uncharacterized protein</fullName>
    </submittedName>
</protein>
<accession>A0AAD5SVL5</accession>
<gene>
    <name evidence="2" type="ORF">HK100_002306</name>
</gene>
<organism evidence="2 3">
    <name type="scientific">Physocladia obscura</name>
    <dbReference type="NCBI Taxonomy" id="109957"/>
    <lineage>
        <taxon>Eukaryota</taxon>
        <taxon>Fungi</taxon>
        <taxon>Fungi incertae sedis</taxon>
        <taxon>Chytridiomycota</taxon>
        <taxon>Chytridiomycota incertae sedis</taxon>
        <taxon>Chytridiomycetes</taxon>
        <taxon>Chytridiales</taxon>
        <taxon>Chytriomycetaceae</taxon>
        <taxon>Physocladia</taxon>
    </lineage>
</organism>
<proteinExistence type="predicted"/>